<sequence>MIAMTPILFKPSYLGMVFLKTLTLVSVFGLVHGLLLLPAILTAFDEIFGSKKVLPVLTLTLVSVFGLVHGLLLLPAILTAFDEIFGSKKVLPVLVLPIPALTDSLKTRSAEPKACEAPSA</sequence>
<dbReference type="PANTHER" id="PTHR10796:SF104">
    <property type="entry name" value="SSD DOMAIN-CONTAINING PROTEIN"/>
    <property type="match status" value="1"/>
</dbReference>
<name>A0A1I7Z746_9BILA</name>
<proteinExistence type="predicted"/>
<evidence type="ECO:0000256" key="1">
    <source>
        <dbReference type="SAM" id="Phobius"/>
    </source>
</evidence>
<dbReference type="AlphaFoldDB" id="A0A1I7Z746"/>
<evidence type="ECO:0000313" key="3">
    <source>
        <dbReference type="WBParaSite" id="L893_g23255.t1"/>
    </source>
</evidence>
<dbReference type="InterPro" id="IPR051697">
    <property type="entry name" value="Patched_domain-protein"/>
</dbReference>
<dbReference type="GO" id="GO:0005886">
    <property type="term" value="C:plasma membrane"/>
    <property type="evidence" value="ECO:0007669"/>
    <property type="project" value="TreeGrafter"/>
</dbReference>
<dbReference type="WBParaSite" id="L893_g23255.t1">
    <property type="protein sequence ID" value="L893_g23255.t1"/>
    <property type="gene ID" value="L893_g23255"/>
</dbReference>
<protein>
    <submittedName>
        <fullName evidence="3">MFS domain-containing protein</fullName>
    </submittedName>
</protein>
<dbReference type="GO" id="GO:0006897">
    <property type="term" value="P:endocytosis"/>
    <property type="evidence" value="ECO:0007669"/>
    <property type="project" value="TreeGrafter"/>
</dbReference>
<feature type="transmembrane region" description="Helical" evidence="1">
    <location>
        <begin position="21"/>
        <end position="44"/>
    </location>
</feature>
<dbReference type="GO" id="GO:0018996">
    <property type="term" value="P:molting cycle, collagen and cuticulin-based cuticle"/>
    <property type="evidence" value="ECO:0007669"/>
    <property type="project" value="TreeGrafter"/>
</dbReference>
<keyword evidence="1" id="KW-1133">Transmembrane helix</keyword>
<dbReference type="GO" id="GO:0030659">
    <property type="term" value="C:cytoplasmic vesicle membrane"/>
    <property type="evidence" value="ECO:0007669"/>
    <property type="project" value="TreeGrafter"/>
</dbReference>
<keyword evidence="2" id="KW-1185">Reference proteome</keyword>
<organism evidence="2 3">
    <name type="scientific">Steinernema glaseri</name>
    <dbReference type="NCBI Taxonomy" id="37863"/>
    <lineage>
        <taxon>Eukaryota</taxon>
        <taxon>Metazoa</taxon>
        <taxon>Ecdysozoa</taxon>
        <taxon>Nematoda</taxon>
        <taxon>Chromadorea</taxon>
        <taxon>Rhabditida</taxon>
        <taxon>Tylenchina</taxon>
        <taxon>Panagrolaimomorpha</taxon>
        <taxon>Strongyloidoidea</taxon>
        <taxon>Steinernematidae</taxon>
        <taxon>Steinernema</taxon>
    </lineage>
</organism>
<keyword evidence="1" id="KW-0812">Transmembrane</keyword>
<reference evidence="3" key="1">
    <citation type="submission" date="2016-11" db="UniProtKB">
        <authorList>
            <consortium name="WormBaseParasite"/>
        </authorList>
    </citation>
    <scope>IDENTIFICATION</scope>
</reference>
<accession>A0A1I7Z746</accession>
<dbReference type="PANTHER" id="PTHR10796">
    <property type="entry name" value="PATCHED-RELATED"/>
    <property type="match status" value="1"/>
</dbReference>
<keyword evidence="1" id="KW-0472">Membrane</keyword>
<feature type="transmembrane region" description="Helical" evidence="1">
    <location>
        <begin position="56"/>
        <end position="81"/>
    </location>
</feature>
<dbReference type="Proteomes" id="UP000095287">
    <property type="component" value="Unplaced"/>
</dbReference>
<evidence type="ECO:0000313" key="2">
    <source>
        <dbReference type="Proteomes" id="UP000095287"/>
    </source>
</evidence>